<gene>
    <name evidence="1" type="ORF">CC86DRAFT_401497</name>
</gene>
<reference evidence="1" key="1">
    <citation type="journal article" date="2020" name="Stud. Mycol.">
        <title>101 Dothideomycetes genomes: a test case for predicting lifestyles and emergence of pathogens.</title>
        <authorList>
            <person name="Haridas S."/>
            <person name="Albert R."/>
            <person name="Binder M."/>
            <person name="Bloem J."/>
            <person name="Labutti K."/>
            <person name="Salamov A."/>
            <person name="Andreopoulos B."/>
            <person name="Baker S."/>
            <person name="Barry K."/>
            <person name="Bills G."/>
            <person name="Bluhm B."/>
            <person name="Cannon C."/>
            <person name="Castanera R."/>
            <person name="Culley D."/>
            <person name="Daum C."/>
            <person name="Ezra D."/>
            <person name="Gonzalez J."/>
            <person name="Henrissat B."/>
            <person name="Kuo A."/>
            <person name="Liang C."/>
            <person name="Lipzen A."/>
            <person name="Lutzoni F."/>
            <person name="Magnuson J."/>
            <person name="Mondo S."/>
            <person name="Nolan M."/>
            <person name="Ohm R."/>
            <person name="Pangilinan J."/>
            <person name="Park H.-J."/>
            <person name="Ramirez L."/>
            <person name="Alfaro M."/>
            <person name="Sun H."/>
            <person name="Tritt A."/>
            <person name="Yoshinaga Y."/>
            <person name="Zwiers L.-H."/>
            <person name="Turgeon B."/>
            <person name="Goodwin S."/>
            <person name="Spatafora J."/>
            <person name="Crous P."/>
            <person name="Grigoriev I."/>
        </authorList>
    </citation>
    <scope>NUCLEOTIDE SEQUENCE</scope>
    <source>
        <strain evidence="1">CBS 113818</strain>
    </source>
</reference>
<name>A0A6A7AJA7_9PLEO</name>
<dbReference type="AlphaFoldDB" id="A0A6A7AJA7"/>
<proteinExistence type="predicted"/>
<keyword evidence="2" id="KW-1185">Reference proteome</keyword>
<dbReference type="Proteomes" id="UP000799424">
    <property type="component" value="Unassembled WGS sequence"/>
</dbReference>
<accession>A0A6A7AJA7</accession>
<sequence length="165" mass="18970">MGNIVEIPYSMDTRIGLQPLLQLHNNTANTIQFWAQEDGEFRDVPKRLYRIQDLREILRNGDEPPKASRTSIKKLELVLQWCNDLGDPRDAWERTCFIWTQELVVTFKKSAAKEWMDGKLWIATGSEMWYDTMDVEPPAGIMALAQEVGLPNPSLTGHIRAIVEQ</sequence>
<evidence type="ECO:0000313" key="2">
    <source>
        <dbReference type="Proteomes" id="UP000799424"/>
    </source>
</evidence>
<dbReference type="EMBL" id="MU006217">
    <property type="protein sequence ID" value="KAF2832749.1"/>
    <property type="molecule type" value="Genomic_DNA"/>
</dbReference>
<protein>
    <submittedName>
        <fullName evidence="1">Uncharacterized protein</fullName>
    </submittedName>
</protein>
<dbReference type="OrthoDB" id="10262874at2759"/>
<evidence type="ECO:0000313" key="1">
    <source>
        <dbReference type="EMBL" id="KAF2832749.1"/>
    </source>
</evidence>
<organism evidence="1 2">
    <name type="scientific">Ophiobolus disseminans</name>
    <dbReference type="NCBI Taxonomy" id="1469910"/>
    <lineage>
        <taxon>Eukaryota</taxon>
        <taxon>Fungi</taxon>
        <taxon>Dikarya</taxon>
        <taxon>Ascomycota</taxon>
        <taxon>Pezizomycotina</taxon>
        <taxon>Dothideomycetes</taxon>
        <taxon>Pleosporomycetidae</taxon>
        <taxon>Pleosporales</taxon>
        <taxon>Pleosporineae</taxon>
        <taxon>Phaeosphaeriaceae</taxon>
        <taxon>Ophiobolus</taxon>
    </lineage>
</organism>